<feature type="signal peptide" evidence="1">
    <location>
        <begin position="1"/>
        <end position="34"/>
    </location>
</feature>
<name>A0ABP8ABW5_9MICO</name>
<organism evidence="3 4">
    <name type="scientific">Gryllotalpicola koreensis</name>
    <dbReference type="NCBI Taxonomy" id="993086"/>
    <lineage>
        <taxon>Bacteria</taxon>
        <taxon>Bacillati</taxon>
        <taxon>Actinomycetota</taxon>
        <taxon>Actinomycetes</taxon>
        <taxon>Micrococcales</taxon>
        <taxon>Microbacteriaceae</taxon>
        <taxon>Gryllotalpicola</taxon>
    </lineage>
</organism>
<evidence type="ECO:0000313" key="4">
    <source>
        <dbReference type="Proteomes" id="UP001501079"/>
    </source>
</evidence>
<accession>A0ABP8ABW5</accession>
<evidence type="ECO:0000256" key="1">
    <source>
        <dbReference type="SAM" id="SignalP"/>
    </source>
</evidence>
<reference evidence="4" key="1">
    <citation type="journal article" date="2019" name="Int. J. Syst. Evol. Microbiol.">
        <title>The Global Catalogue of Microorganisms (GCM) 10K type strain sequencing project: providing services to taxonomists for standard genome sequencing and annotation.</title>
        <authorList>
            <consortium name="The Broad Institute Genomics Platform"/>
            <consortium name="The Broad Institute Genome Sequencing Center for Infectious Disease"/>
            <person name="Wu L."/>
            <person name="Ma J."/>
        </authorList>
    </citation>
    <scope>NUCLEOTIDE SEQUENCE [LARGE SCALE GENOMIC DNA]</scope>
    <source>
        <strain evidence="4">JCM 17591</strain>
    </source>
</reference>
<dbReference type="Proteomes" id="UP001501079">
    <property type="component" value="Unassembled WGS sequence"/>
</dbReference>
<dbReference type="RefSeq" id="WP_344757197.1">
    <property type="nucleotide sequence ID" value="NZ_BAABBW010000007.1"/>
</dbReference>
<feature type="chain" id="PRO_5045904901" description="Thioredoxin-like fold domain-containing protein" evidence="1">
    <location>
        <begin position="35"/>
        <end position="241"/>
    </location>
</feature>
<evidence type="ECO:0000313" key="3">
    <source>
        <dbReference type="EMBL" id="GAA4181385.1"/>
    </source>
</evidence>
<keyword evidence="1" id="KW-0732">Signal</keyword>
<dbReference type="Gene3D" id="3.40.30.10">
    <property type="entry name" value="Glutaredoxin"/>
    <property type="match status" value="1"/>
</dbReference>
<dbReference type="PROSITE" id="PS51257">
    <property type="entry name" value="PROKAR_LIPOPROTEIN"/>
    <property type="match status" value="1"/>
</dbReference>
<dbReference type="Pfam" id="PF13462">
    <property type="entry name" value="Thioredoxin_4"/>
    <property type="match status" value="1"/>
</dbReference>
<keyword evidence="4" id="KW-1185">Reference proteome</keyword>
<gene>
    <name evidence="3" type="ORF">GCM10022287_36570</name>
</gene>
<feature type="domain" description="Thioredoxin-like fold" evidence="2">
    <location>
        <begin position="63"/>
        <end position="230"/>
    </location>
</feature>
<protein>
    <recommendedName>
        <fullName evidence="2">Thioredoxin-like fold domain-containing protein</fullName>
    </recommendedName>
</protein>
<dbReference type="InterPro" id="IPR036249">
    <property type="entry name" value="Thioredoxin-like_sf"/>
</dbReference>
<evidence type="ECO:0000259" key="2">
    <source>
        <dbReference type="Pfam" id="PF13462"/>
    </source>
</evidence>
<dbReference type="SUPFAM" id="SSF52833">
    <property type="entry name" value="Thioredoxin-like"/>
    <property type="match status" value="1"/>
</dbReference>
<dbReference type="EMBL" id="BAABBW010000007">
    <property type="protein sequence ID" value="GAA4181385.1"/>
    <property type="molecule type" value="Genomic_DNA"/>
</dbReference>
<dbReference type="InterPro" id="IPR012336">
    <property type="entry name" value="Thioredoxin-like_fold"/>
</dbReference>
<sequence>MSISLRSRWGKAAAATAVLAVAVGLSACTPTPHADAPDDSVSEQILAPRGVIDNAFQLGTGGVVVDLFTDASCPYCKRFDLAASHELQARIDADEITLRLHPMNYVSGKHGDATEFSTRVMNLLAAIADSGQLARVPAVYSAVLAAQPADEAAPLPDNHRLLAIAESAGAQIPDPVREAVVAGRWNSWVQQANDAAIGREIGSTGVVLQYVPTVLVGGRQVGIREDGTDLQRLQEAISTAR</sequence>
<proteinExistence type="predicted"/>
<comment type="caution">
    <text evidence="3">The sequence shown here is derived from an EMBL/GenBank/DDBJ whole genome shotgun (WGS) entry which is preliminary data.</text>
</comment>